<sequence length="415" mass="48239">MESLLTQFSAFKVEKYVGIEDGADKASFLFSVAILAVCSIIISTKQYVTTDISCYIPIVVSGSDFEKFIRNYCWVHGTIPFRSNESLPQTKEEWMTAEYTRKINYYQWVPFVLGLQGVLFYLPRLIWRTIIYNLSGNHLEGLVVSAQKATNQVGDNRKETIEQIAKSLEDLFLQRRVLGHKKFPVLRQKMSLVCCGRRTGIFLVSLYFVIKILYLINAIGQILLMQNFLRLGTTKLNVAFGWTILHDIISGKQWTENLLFPRTTFCFIGDISLVAVKNHFVAQCTLPINMLNEKIYIFLWFWTVGVLILTLISIPLWLWRMTFFSKRQKFVKKFLKIKCSYSKGKHKELMSHFVERFLRHDGIFILHIISLNAGDLIAADVVTELWQIYTKYYVERDFSKNVISIIDEKTNQSFV</sequence>
<feature type="transmembrane region" description="Helical" evidence="9">
    <location>
        <begin position="295"/>
        <end position="319"/>
    </location>
</feature>
<comment type="similarity">
    <text evidence="9">Belongs to the pannexin family.</text>
</comment>
<dbReference type="PRINTS" id="PR01262">
    <property type="entry name" value="INNEXIN"/>
</dbReference>
<feature type="transmembrane region" description="Helical" evidence="9">
    <location>
        <begin position="105"/>
        <end position="122"/>
    </location>
</feature>
<dbReference type="AlphaFoldDB" id="Q2L6M5"/>
<keyword evidence="2 9" id="KW-0813">Transport</keyword>
<protein>
    <recommendedName>
        <fullName evidence="9">Innexin</fullName>
    </recommendedName>
</protein>
<evidence type="ECO:0000256" key="9">
    <source>
        <dbReference type="RuleBase" id="RU010713"/>
    </source>
</evidence>
<dbReference type="PANTHER" id="PTHR11893:SF36">
    <property type="entry name" value="INNEXIN-5"/>
    <property type="match status" value="1"/>
</dbReference>
<accession>Q2L6M5</accession>
<evidence type="ECO:0000256" key="8">
    <source>
        <dbReference type="ARBA" id="ARBA00023303"/>
    </source>
</evidence>
<evidence type="ECO:0000256" key="3">
    <source>
        <dbReference type="ARBA" id="ARBA00022475"/>
    </source>
</evidence>
<evidence type="ECO:0000256" key="5">
    <source>
        <dbReference type="ARBA" id="ARBA00022989"/>
    </source>
</evidence>
<dbReference type="GO" id="GO:0034220">
    <property type="term" value="P:monoatomic ion transmembrane transport"/>
    <property type="evidence" value="ECO:0007669"/>
    <property type="project" value="UniProtKB-KW"/>
</dbReference>
<reference evidence="10" key="1">
    <citation type="submission" date="2004-08" db="EMBL/GenBank/DDBJ databases">
        <title>Expression analysis of innexin genes in the planarian regeneration.</title>
        <authorList>
            <person name="Nogi T."/>
            <person name="Levin M."/>
        </authorList>
    </citation>
    <scope>NUCLEOTIDE SEQUENCE</scope>
    <source>
        <strain evidence="10">GI</strain>
    </source>
</reference>
<keyword evidence="6 9" id="KW-0406">Ion transport</keyword>
<name>Q2L6M5_DUGJA</name>
<dbReference type="GO" id="GO:0005921">
    <property type="term" value="C:gap junction"/>
    <property type="evidence" value="ECO:0007669"/>
    <property type="project" value="UniProtKB-UniRule"/>
</dbReference>
<proteinExistence type="evidence at transcript level"/>
<dbReference type="GO" id="GO:0005886">
    <property type="term" value="C:plasma membrane"/>
    <property type="evidence" value="ECO:0007669"/>
    <property type="project" value="UniProtKB-SubCell"/>
</dbReference>
<dbReference type="Pfam" id="PF00876">
    <property type="entry name" value="Innexin"/>
    <property type="match status" value="1"/>
</dbReference>
<comment type="function">
    <text evidence="9">Structural component of the gap junctions.</text>
</comment>
<organism evidence="10">
    <name type="scientific">Dugesia japonica</name>
    <name type="common">Planarian</name>
    <dbReference type="NCBI Taxonomy" id="6161"/>
    <lineage>
        <taxon>Eukaryota</taxon>
        <taxon>Metazoa</taxon>
        <taxon>Spiralia</taxon>
        <taxon>Lophotrochozoa</taxon>
        <taxon>Platyhelminthes</taxon>
        <taxon>Rhabditophora</taxon>
        <taxon>Seriata</taxon>
        <taxon>Tricladida</taxon>
        <taxon>Continenticola</taxon>
        <taxon>Geoplanoidea</taxon>
        <taxon>Dugesiidae</taxon>
        <taxon>Dugesia</taxon>
    </lineage>
</organism>
<dbReference type="PROSITE" id="PS51013">
    <property type="entry name" value="PANNEXIN"/>
    <property type="match status" value="1"/>
</dbReference>
<dbReference type="EMBL" id="AB189259">
    <property type="protein sequence ID" value="BAE78818.1"/>
    <property type="molecule type" value="mRNA"/>
</dbReference>
<keyword evidence="3" id="KW-1003">Cell membrane</keyword>
<keyword evidence="8 9" id="KW-0407">Ion channel</keyword>
<keyword evidence="4 9" id="KW-0812">Transmembrane</keyword>
<evidence type="ECO:0000313" key="10">
    <source>
        <dbReference type="EMBL" id="BAE78818.1"/>
    </source>
</evidence>
<evidence type="ECO:0000256" key="6">
    <source>
        <dbReference type="ARBA" id="ARBA00023065"/>
    </source>
</evidence>
<keyword evidence="7 9" id="KW-0472">Membrane</keyword>
<evidence type="ECO:0000256" key="2">
    <source>
        <dbReference type="ARBA" id="ARBA00022448"/>
    </source>
</evidence>
<dbReference type="GO" id="GO:0005243">
    <property type="term" value="F:gap junction channel activity"/>
    <property type="evidence" value="ECO:0007669"/>
    <property type="project" value="TreeGrafter"/>
</dbReference>
<comment type="subcellular location">
    <subcellularLocation>
        <location evidence="1 9">Cell membrane</location>
        <topology evidence="1 9">Multi-pass membrane protein</topology>
    </subcellularLocation>
</comment>
<comment type="caution">
    <text evidence="9">Lacks conserved residue(s) required for the propagation of feature annotation.</text>
</comment>
<gene>
    <name evidence="10" type="primary">inx10</name>
    <name evidence="9" type="synonym">inx</name>
</gene>
<dbReference type="InterPro" id="IPR000990">
    <property type="entry name" value="Innexin"/>
</dbReference>
<dbReference type="PANTHER" id="PTHR11893">
    <property type="entry name" value="INNEXIN"/>
    <property type="match status" value="1"/>
</dbReference>
<evidence type="ECO:0000256" key="1">
    <source>
        <dbReference type="ARBA" id="ARBA00004651"/>
    </source>
</evidence>
<keyword evidence="5 9" id="KW-1133">Transmembrane helix</keyword>
<feature type="transmembrane region" description="Helical" evidence="9">
    <location>
        <begin position="200"/>
        <end position="224"/>
    </location>
</feature>
<evidence type="ECO:0000256" key="4">
    <source>
        <dbReference type="ARBA" id="ARBA00022692"/>
    </source>
</evidence>
<evidence type="ECO:0000256" key="7">
    <source>
        <dbReference type="ARBA" id="ARBA00023136"/>
    </source>
</evidence>